<evidence type="ECO:0000256" key="1">
    <source>
        <dbReference type="ARBA" id="ARBA00022481"/>
    </source>
</evidence>
<dbReference type="PROSITE" id="PS00409">
    <property type="entry name" value="PROKAR_NTER_METHYL"/>
    <property type="match status" value="1"/>
</dbReference>
<evidence type="ECO:0000313" key="3">
    <source>
        <dbReference type="EMBL" id="MBT9145552.1"/>
    </source>
</evidence>
<dbReference type="PANTHER" id="PTHR30093">
    <property type="entry name" value="GENERAL SECRETION PATHWAY PROTEIN G"/>
    <property type="match status" value="1"/>
</dbReference>
<dbReference type="InterPro" id="IPR045584">
    <property type="entry name" value="Pilin-like"/>
</dbReference>
<dbReference type="InterPro" id="IPR012902">
    <property type="entry name" value="N_methyl_site"/>
</dbReference>
<dbReference type="PANTHER" id="PTHR30093:SF34">
    <property type="entry name" value="PREPILIN PEPTIDASE-DEPENDENT PROTEIN D"/>
    <property type="match status" value="1"/>
</dbReference>
<accession>A0A9E2BIM7</accession>
<keyword evidence="2" id="KW-0812">Transmembrane</keyword>
<evidence type="ECO:0000313" key="4">
    <source>
        <dbReference type="Proteomes" id="UP000811545"/>
    </source>
</evidence>
<name>A0A9E2BIM7_PSYF1</name>
<comment type="caution">
    <text evidence="3">The sequence shown here is derived from an EMBL/GenBank/DDBJ whole genome shotgun (WGS) entry which is preliminary data.</text>
</comment>
<dbReference type="AlphaFoldDB" id="A0A9E2BIM7"/>
<dbReference type="Proteomes" id="UP000811545">
    <property type="component" value="Unassembled WGS sequence"/>
</dbReference>
<keyword evidence="2" id="KW-0472">Membrane</keyword>
<dbReference type="Gene3D" id="3.30.700.10">
    <property type="entry name" value="Glycoprotein, Type 4 Pilin"/>
    <property type="match status" value="1"/>
</dbReference>
<dbReference type="NCBIfam" id="TIGR02532">
    <property type="entry name" value="IV_pilin_GFxxxE"/>
    <property type="match status" value="1"/>
</dbReference>
<proteinExistence type="predicted"/>
<sequence length="122" mass="13429">MRKNQKGFTLIELAIVIVILGILAAVAFPRYQELRGEAHVAASEAIIGSIRTGVMTYFARHRVFPPADNATFFNHTLHEPPVGWSVTTANATLLRIHSNPNPVNGTITTWTYTNMTGRITSP</sequence>
<dbReference type="SUPFAM" id="SSF54523">
    <property type="entry name" value="Pili subunits"/>
    <property type="match status" value="1"/>
</dbReference>
<dbReference type="EMBL" id="QLTW01000113">
    <property type="protein sequence ID" value="MBT9145552.1"/>
    <property type="molecule type" value="Genomic_DNA"/>
</dbReference>
<feature type="transmembrane region" description="Helical" evidence="2">
    <location>
        <begin position="7"/>
        <end position="28"/>
    </location>
</feature>
<evidence type="ECO:0000256" key="2">
    <source>
        <dbReference type="SAM" id="Phobius"/>
    </source>
</evidence>
<reference evidence="3 4" key="1">
    <citation type="journal article" date="2021" name="bioRxiv">
        <title>Unique metabolic strategies in Hadean analogues reveal hints for primordial physiology.</title>
        <authorList>
            <person name="Nobu M.K."/>
            <person name="Nakai R."/>
            <person name="Tamazawa S."/>
            <person name="Mori H."/>
            <person name="Toyoda A."/>
            <person name="Ijiri A."/>
            <person name="Suzuki S."/>
            <person name="Kurokawa K."/>
            <person name="Kamagata Y."/>
            <person name="Tamaki H."/>
        </authorList>
    </citation>
    <scope>NUCLEOTIDE SEQUENCE [LARGE SCALE GENOMIC DNA]</scope>
    <source>
        <strain evidence="3">BS525</strain>
    </source>
</reference>
<organism evidence="3 4">
    <name type="scientific">Psychracetigena formicireducens</name>
    <dbReference type="NCBI Taxonomy" id="2986056"/>
    <lineage>
        <taxon>Bacteria</taxon>
        <taxon>Bacillati</taxon>
        <taxon>Candidatus Lithacetigenota</taxon>
        <taxon>Candidatus Psychracetigena</taxon>
    </lineage>
</organism>
<keyword evidence="2" id="KW-1133">Transmembrane helix</keyword>
<gene>
    <name evidence="3" type="primary">pilE</name>
    <name evidence="3" type="ORF">DDT42_01424</name>
</gene>
<dbReference type="Pfam" id="PF07963">
    <property type="entry name" value="N_methyl"/>
    <property type="match status" value="1"/>
</dbReference>
<protein>
    <submittedName>
        <fullName evidence="3">Fimbrial protein</fullName>
    </submittedName>
</protein>
<keyword evidence="1" id="KW-0488">Methylation</keyword>